<dbReference type="AlphaFoldDB" id="A0A0D7AGG1"/>
<evidence type="ECO:0000313" key="2">
    <source>
        <dbReference type="Proteomes" id="UP000054144"/>
    </source>
</evidence>
<feature type="non-terminal residue" evidence="1">
    <location>
        <position position="52"/>
    </location>
</feature>
<proteinExistence type="predicted"/>
<dbReference type="EMBL" id="KN881696">
    <property type="protein sequence ID" value="KIY49928.1"/>
    <property type="molecule type" value="Genomic_DNA"/>
</dbReference>
<dbReference type="OrthoDB" id="3596986at2759"/>
<accession>A0A0D7AGG1</accession>
<keyword evidence="2" id="KW-1185">Reference proteome</keyword>
<dbReference type="Proteomes" id="UP000054144">
    <property type="component" value="Unassembled WGS sequence"/>
</dbReference>
<sequence>MHCVVGLRRLYTDDSDLFLCALHSGWVTWSQAQRERTQGRDMRIEMRVLRCM</sequence>
<reference evidence="1 2" key="1">
    <citation type="journal article" date="2015" name="Fungal Genet. Biol.">
        <title>Evolution of novel wood decay mechanisms in Agaricales revealed by the genome sequences of Fistulina hepatica and Cylindrobasidium torrendii.</title>
        <authorList>
            <person name="Floudas D."/>
            <person name="Held B.W."/>
            <person name="Riley R."/>
            <person name="Nagy L.G."/>
            <person name="Koehler G."/>
            <person name="Ransdell A.S."/>
            <person name="Younus H."/>
            <person name="Chow J."/>
            <person name="Chiniquy J."/>
            <person name="Lipzen A."/>
            <person name="Tritt A."/>
            <person name="Sun H."/>
            <person name="Haridas S."/>
            <person name="LaButti K."/>
            <person name="Ohm R.A."/>
            <person name="Kues U."/>
            <person name="Blanchette R.A."/>
            <person name="Grigoriev I.V."/>
            <person name="Minto R.E."/>
            <person name="Hibbett D.S."/>
        </authorList>
    </citation>
    <scope>NUCLEOTIDE SEQUENCE [LARGE SCALE GENOMIC DNA]</scope>
    <source>
        <strain evidence="1 2">ATCC 64428</strain>
    </source>
</reference>
<organism evidence="1 2">
    <name type="scientific">Fistulina hepatica ATCC 64428</name>
    <dbReference type="NCBI Taxonomy" id="1128425"/>
    <lineage>
        <taxon>Eukaryota</taxon>
        <taxon>Fungi</taxon>
        <taxon>Dikarya</taxon>
        <taxon>Basidiomycota</taxon>
        <taxon>Agaricomycotina</taxon>
        <taxon>Agaricomycetes</taxon>
        <taxon>Agaricomycetidae</taxon>
        <taxon>Agaricales</taxon>
        <taxon>Fistulinaceae</taxon>
        <taxon>Fistulina</taxon>
    </lineage>
</organism>
<gene>
    <name evidence="1" type="ORF">FISHEDRAFT_40283</name>
</gene>
<name>A0A0D7AGG1_9AGAR</name>
<evidence type="ECO:0000313" key="1">
    <source>
        <dbReference type="EMBL" id="KIY49928.1"/>
    </source>
</evidence>
<protein>
    <submittedName>
        <fullName evidence="1">Uncharacterized protein</fullName>
    </submittedName>
</protein>